<feature type="compositionally biased region" description="Basic and acidic residues" evidence="1">
    <location>
        <begin position="166"/>
        <end position="191"/>
    </location>
</feature>
<feature type="region of interest" description="Disordered" evidence="1">
    <location>
        <begin position="1"/>
        <end position="229"/>
    </location>
</feature>
<protein>
    <submittedName>
        <fullName evidence="2">Uncharacterized protein</fullName>
    </submittedName>
</protein>
<reference evidence="2" key="2">
    <citation type="submission" date="2021-04" db="EMBL/GenBank/DDBJ databases">
        <authorList>
            <person name="Gilroy R."/>
        </authorList>
    </citation>
    <scope>NUCLEOTIDE SEQUENCE</scope>
    <source>
        <strain evidence="2">CHK33-7979</strain>
    </source>
</reference>
<evidence type="ECO:0000256" key="1">
    <source>
        <dbReference type="SAM" id="MobiDB-lite"/>
    </source>
</evidence>
<evidence type="ECO:0000313" key="3">
    <source>
        <dbReference type="Proteomes" id="UP000886824"/>
    </source>
</evidence>
<reference evidence="2" key="1">
    <citation type="journal article" date="2021" name="PeerJ">
        <title>Extensive microbial diversity within the chicken gut microbiome revealed by metagenomics and culture.</title>
        <authorList>
            <person name="Gilroy R."/>
            <person name="Ravi A."/>
            <person name="Getino M."/>
            <person name="Pursley I."/>
            <person name="Horton D.L."/>
            <person name="Alikhan N.F."/>
            <person name="Baker D."/>
            <person name="Gharbi K."/>
            <person name="Hall N."/>
            <person name="Watson M."/>
            <person name="Adriaenssens E.M."/>
            <person name="Foster-Nyarko E."/>
            <person name="Jarju S."/>
            <person name="Secka A."/>
            <person name="Antonio M."/>
            <person name="Oren A."/>
            <person name="Chaudhuri R.R."/>
            <person name="La Ragione R."/>
            <person name="Hildebrand F."/>
            <person name="Pallen M.J."/>
        </authorList>
    </citation>
    <scope>NUCLEOTIDE SEQUENCE</scope>
    <source>
        <strain evidence="2">CHK33-7979</strain>
    </source>
</reference>
<feature type="compositionally biased region" description="Basic and acidic residues" evidence="1">
    <location>
        <begin position="296"/>
        <end position="307"/>
    </location>
</feature>
<evidence type="ECO:0000313" key="2">
    <source>
        <dbReference type="EMBL" id="HIY74029.1"/>
    </source>
</evidence>
<dbReference type="Proteomes" id="UP000886824">
    <property type="component" value="Unassembled WGS sequence"/>
</dbReference>
<accession>A0A9D1Z4Q3</accession>
<comment type="caution">
    <text evidence="2">The sequence shown here is derived from an EMBL/GenBank/DDBJ whole genome shotgun (WGS) entry which is preliminary data.</text>
</comment>
<dbReference type="AlphaFoldDB" id="A0A9D1Z4Q3"/>
<feature type="non-terminal residue" evidence="2">
    <location>
        <position position="1"/>
    </location>
</feature>
<sequence length="449" mass="48745">EEKAPRQKEIQTTAREIRTGPAASLLADTKPEAGTRPTQGVPQGAGAPPQLTYLAPEGAFFPEGESHPLIPQAQRQEREPQSKEGRFPAAGEEQASKRKEIQTTAREIRTGPAASMAADTQPEAGTRPTQGMPQGVGVPSQLTYLAPEGASAPEGKSRPPIPQAQRQEREPQSKEGRFPAVGEEKAPRQKEIQTTAREIRTGPAASLLADTQPEAGTRPTQGMPQGVGIPSQLTYLAPVGEKEFQGGLSHTHLSAQLGRAAYSGGIWAGWTHGQTAQVRGLHLGKVGPSNGQGSQKDTEQGEKRESRATAQRSGPGPVELTYSQAQKDALPSQSEAGRPQPAMESEYVRSLPDWAQKFLRESSGQSLAEREMVVAQKIASLPPQEEQVQWTAPNYRPPATIAYREKAEKTLPRSQPEPGISDAELQRTADRVYRMIEDRIRRERRRLGF</sequence>
<feature type="compositionally biased region" description="Basic and acidic residues" evidence="1">
    <location>
        <begin position="75"/>
        <end position="86"/>
    </location>
</feature>
<proteinExistence type="predicted"/>
<feature type="compositionally biased region" description="Basic and acidic residues" evidence="1">
    <location>
        <begin position="94"/>
        <end position="109"/>
    </location>
</feature>
<feature type="compositionally biased region" description="Polar residues" evidence="1">
    <location>
        <begin position="321"/>
        <end position="335"/>
    </location>
</feature>
<feature type="region of interest" description="Disordered" evidence="1">
    <location>
        <begin position="282"/>
        <end position="345"/>
    </location>
</feature>
<dbReference type="EMBL" id="DXCX01000087">
    <property type="protein sequence ID" value="HIY74029.1"/>
    <property type="molecule type" value="Genomic_DNA"/>
</dbReference>
<organism evidence="2 3">
    <name type="scientific">Candidatus Intestinimonas merdavium</name>
    <dbReference type="NCBI Taxonomy" id="2838622"/>
    <lineage>
        <taxon>Bacteria</taxon>
        <taxon>Bacillati</taxon>
        <taxon>Bacillota</taxon>
        <taxon>Clostridia</taxon>
        <taxon>Eubacteriales</taxon>
        <taxon>Intestinimonas</taxon>
    </lineage>
</organism>
<gene>
    <name evidence="2" type="ORF">H9826_08675</name>
</gene>
<name>A0A9D1Z4Q3_9FIRM</name>